<feature type="transmembrane region" description="Helical" evidence="1">
    <location>
        <begin position="59"/>
        <end position="79"/>
    </location>
</feature>
<organism evidence="2 3">
    <name type="scientific">Marinilactibacillus piezotolerans</name>
    <dbReference type="NCBI Taxonomy" id="258723"/>
    <lineage>
        <taxon>Bacteria</taxon>
        <taxon>Bacillati</taxon>
        <taxon>Bacillota</taxon>
        <taxon>Bacilli</taxon>
        <taxon>Lactobacillales</taxon>
        <taxon>Carnobacteriaceae</taxon>
        <taxon>Marinilactibacillus</taxon>
    </lineage>
</organism>
<accession>A0A1I3ZK02</accession>
<dbReference type="Proteomes" id="UP000199589">
    <property type="component" value="Unassembled WGS sequence"/>
</dbReference>
<keyword evidence="1" id="KW-0472">Membrane</keyword>
<dbReference type="EMBL" id="FOSJ01000034">
    <property type="protein sequence ID" value="SFK43966.1"/>
    <property type="molecule type" value="Genomic_DNA"/>
</dbReference>
<keyword evidence="3" id="KW-1185">Reference proteome</keyword>
<feature type="transmembrane region" description="Helical" evidence="1">
    <location>
        <begin position="7"/>
        <end position="28"/>
    </location>
</feature>
<reference evidence="3" key="1">
    <citation type="submission" date="2016-10" db="EMBL/GenBank/DDBJ databases">
        <authorList>
            <person name="Varghese N."/>
            <person name="Submissions S."/>
        </authorList>
    </citation>
    <scope>NUCLEOTIDE SEQUENCE [LARGE SCALE GENOMIC DNA]</scope>
    <source>
        <strain evidence="3">DSM 16108</strain>
    </source>
</reference>
<keyword evidence="1" id="KW-0812">Transmembrane</keyword>
<feature type="transmembrane region" description="Helical" evidence="1">
    <location>
        <begin position="85"/>
        <end position="103"/>
    </location>
</feature>
<evidence type="ECO:0000313" key="3">
    <source>
        <dbReference type="Proteomes" id="UP000199589"/>
    </source>
</evidence>
<evidence type="ECO:0000313" key="2">
    <source>
        <dbReference type="EMBL" id="SFK43966.1"/>
    </source>
</evidence>
<gene>
    <name evidence="2" type="ORF">SAMN04488569_103420</name>
</gene>
<evidence type="ECO:0000256" key="1">
    <source>
        <dbReference type="SAM" id="Phobius"/>
    </source>
</evidence>
<name>A0A1I3ZK02_9LACT</name>
<sequence>MKHVKAVIIKLIAIILIAWIILSLIWNIPLMDAVIGGAIVSVMIYVIGDLLVLRKIGNIVATVVDMGGALAILWSYLYLSLGESYFLESLAASAGIAVFEWFFHSWLLKKRIVPDERSMK</sequence>
<dbReference type="Pfam" id="PF10710">
    <property type="entry name" value="DUF2512"/>
    <property type="match status" value="1"/>
</dbReference>
<dbReference type="InterPro" id="IPR019649">
    <property type="entry name" value="DUF2512"/>
</dbReference>
<protein>
    <recommendedName>
        <fullName evidence="4">4 TMS phage holin, superfamily IV</fullName>
    </recommendedName>
</protein>
<evidence type="ECO:0008006" key="4">
    <source>
        <dbReference type="Google" id="ProtNLM"/>
    </source>
</evidence>
<dbReference type="OrthoDB" id="2111682at2"/>
<proteinExistence type="predicted"/>
<feature type="transmembrane region" description="Helical" evidence="1">
    <location>
        <begin position="34"/>
        <end position="52"/>
    </location>
</feature>
<dbReference type="RefSeq" id="WP_072693278.1">
    <property type="nucleotide sequence ID" value="NZ_FOSJ01000034.1"/>
</dbReference>
<dbReference type="AlphaFoldDB" id="A0A1I3ZK02"/>
<keyword evidence="1" id="KW-1133">Transmembrane helix</keyword>
<dbReference type="STRING" id="258723.GCA_900169305_01144"/>